<feature type="chain" id="PRO_5007108299" description="Superoxide dismutase copper/zinc binding domain-containing protein" evidence="3">
    <location>
        <begin position="33"/>
        <end position="217"/>
    </location>
</feature>
<comment type="caution">
    <text evidence="5">The sequence shown here is derived from an EMBL/GenBank/DDBJ whole genome shotgun (WGS) entry which is preliminary data.</text>
</comment>
<dbReference type="OrthoDB" id="3297424at2"/>
<dbReference type="Proteomes" id="UP000053260">
    <property type="component" value="Unassembled WGS sequence"/>
</dbReference>
<organism evidence="5 6">
    <name type="scientific">Streptomyces dysideae</name>
    <dbReference type="NCBI Taxonomy" id="909626"/>
    <lineage>
        <taxon>Bacteria</taxon>
        <taxon>Bacillati</taxon>
        <taxon>Actinomycetota</taxon>
        <taxon>Actinomycetes</taxon>
        <taxon>Kitasatosporales</taxon>
        <taxon>Streptomycetaceae</taxon>
        <taxon>Streptomyces</taxon>
    </lineage>
</organism>
<dbReference type="SUPFAM" id="SSF49329">
    <property type="entry name" value="Cu,Zn superoxide dismutase-like"/>
    <property type="match status" value="1"/>
</dbReference>
<feature type="signal peptide" evidence="3">
    <location>
        <begin position="1"/>
        <end position="32"/>
    </location>
</feature>
<dbReference type="InterPro" id="IPR001424">
    <property type="entry name" value="SOD_Cu_Zn_dom"/>
</dbReference>
<feature type="domain" description="Superoxide dismutase copper/zinc binding" evidence="4">
    <location>
        <begin position="99"/>
        <end position="213"/>
    </location>
</feature>
<dbReference type="EMBL" id="LMXB01000125">
    <property type="protein sequence ID" value="KUO15026.1"/>
    <property type="molecule type" value="Genomic_DNA"/>
</dbReference>
<evidence type="ECO:0000259" key="4">
    <source>
        <dbReference type="Pfam" id="PF00080"/>
    </source>
</evidence>
<name>A0A101UQN7_9ACTN</name>
<sequence length="217" mass="22904">MARHTNVPHGTRLIAGAAVLAAVLSTATTAGAAAPGDQPPTPTPTMVAVKAEFVPASAAPEAEAVTYDTKLVPEGSRVQVMEMAHGKGMMHDNDMPDNEATRVLLRVNDLVANRAYGAHVHTGPCGERPDSSGPHYQNEQDPEKPSVDSRYANPENEVWLDFTTDENGTGKAAARVDRQFREGGARSVVIHESATATQDGRAGIAGDRVACVNVPFE</sequence>
<comment type="similarity">
    <text evidence="1">Belongs to the Cu-Zn superoxide dismutase family.</text>
</comment>
<evidence type="ECO:0000313" key="6">
    <source>
        <dbReference type="Proteomes" id="UP000053260"/>
    </source>
</evidence>
<protein>
    <recommendedName>
        <fullName evidence="4">Superoxide dismutase copper/zinc binding domain-containing protein</fullName>
    </recommendedName>
</protein>
<evidence type="ECO:0000256" key="3">
    <source>
        <dbReference type="SAM" id="SignalP"/>
    </source>
</evidence>
<dbReference type="AlphaFoldDB" id="A0A101UQN7"/>
<accession>A0A101UQN7</accession>
<keyword evidence="6" id="KW-1185">Reference proteome</keyword>
<feature type="region of interest" description="Disordered" evidence="2">
    <location>
        <begin position="119"/>
        <end position="150"/>
    </location>
</feature>
<proteinExistence type="inferred from homology"/>
<keyword evidence="3" id="KW-0732">Signal</keyword>
<dbReference type="Gene3D" id="2.60.40.200">
    <property type="entry name" value="Superoxide dismutase, copper/zinc binding domain"/>
    <property type="match status" value="1"/>
</dbReference>
<evidence type="ECO:0000256" key="2">
    <source>
        <dbReference type="SAM" id="MobiDB-lite"/>
    </source>
</evidence>
<dbReference type="Pfam" id="PF00080">
    <property type="entry name" value="Sod_Cu"/>
    <property type="match status" value="1"/>
</dbReference>
<dbReference type="GO" id="GO:0046872">
    <property type="term" value="F:metal ion binding"/>
    <property type="evidence" value="ECO:0007669"/>
    <property type="project" value="InterPro"/>
</dbReference>
<dbReference type="STRING" id="909626.AQJ91_43665"/>
<dbReference type="GO" id="GO:0006801">
    <property type="term" value="P:superoxide metabolic process"/>
    <property type="evidence" value="ECO:0007669"/>
    <property type="project" value="InterPro"/>
</dbReference>
<evidence type="ECO:0000313" key="5">
    <source>
        <dbReference type="EMBL" id="KUO15026.1"/>
    </source>
</evidence>
<gene>
    <name evidence="5" type="ORF">AQJ91_43665</name>
</gene>
<evidence type="ECO:0000256" key="1">
    <source>
        <dbReference type="ARBA" id="ARBA00010457"/>
    </source>
</evidence>
<dbReference type="RefSeq" id="WP_067034303.1">
    <property type="nucleotide sequence ID" value="NZ_KQ949124.1"/>
</dbReference>
<dbReference type="InterPro" id="IPR036423">
    <property type="entry name" value="SOD-like_Cu/Zn_dom_sf"/>
</dbReference>
<reference evidence="5 6" key="1">
    <citation type="submission" date="2015-10" db="EMBL/GenBank/DDBJ databases">
        <title>Draft genome sequence of Streptomyces sp. RV15, isolated from a marine sponge.</title>
        <authorList>
            <person name="Ruckert C."/>
            <person name="Abdelmohsen U.R."/>
            <person name="Winkler A."/>
            <person name="Hentschel U."/>
            <person name="Kalinowski J."/>
            <person name="Kampfer P."/>
            <person name="Glaeser S."/>
        </authorList>
    </citation>
    <scope>NUCLEOTIDE SEQUENCE [LARGE SCALE GENOMIC DNA]</scope>
    <source>
        <strain evidence="5 6">RV15</strain>
    </source>
</reference>